<evidence type="ECO:0000313" key="2">
    <source>
        <dbReference type="Proteomes" id="UP001162992"/>
    </source>
</evidence>
<accession>A0ACC2ELA7</accession>
<keyword evidence="2" id="KW-1185">Reference proteome</keyword>
<organism evidence="1 2">
    <name type="scientific">Diphasiastrum complanatum</name>
    <name type="common">Issler's clubmoss</name>
    <name type="synonym">Lycopodium complanatum</name>
    <dbReference type="NCBI Taxonomy" id="34168"/>
    <lineage>
        <taxon>Eukaryota</taxon>
        <taxon>Viridiplantae</taxon>
        <taxon>Streptophyta</taxon>
        <taxon>Embryophyta</taxon>
        <taxon>Tracheophyta</taxon>
        <taxon>Lycopodiopsida</taxon>
        <taxon>Lycopodiales</taxon>
        <taxon>Lycopodiaceae</taxon>
        <taxon>Lycopodioideae</taxon>
        <taxon>Diphasiastrum</taxon>
    </lineage>
</organism>
<protein>
    <submittedName>
        <fullName evidence="1">Uncharacterized protein</fullName>
    </submittedName>
</protein>
<gene>
    <name evidence="1" type="ORF">O6H91_02G141300</name>
</gene>
<comment type="caution">
    <text evidence="1">The sequence shown here is derived from an EMBL/GenBank/DDBJ whole genome shotgun (WGS) entry which is preliminary data.</text>
</comment>
<evidence type="ECO:0000313" key="1">
    <source>
        <dbReference type="EMBL" id="KAJ7567294.1"/>
    </source>
</evidence>
<dbReference type="EMBL" id="CM055093">
    <property type="protein sequence ID" value="KAJ7567294.1"/>
    <property type="molecule type" value="Genomic_DNA"/>
</dbReference>
<name>A0ACC2ELA7_DIPCM</name>
<sequence length="1311" mass="147033">MEAPGLPLNIYCRSARLCLKKAAFSRKARLFTEELQHLRKFESIVSSTIPSHPHYFEKKGEKAVLELQVYLVDARKRMQELHGDLVPRAHSVDKFSARTLKTRSPKPLPERTKPCAKSRTTPRKTFDSPSKQNWEAWVRKLHEAYSFVGSSSLRKGTSCSPKKKTPSKGRDFHSVSASSTTGSNKSLSIRTNSPVCRLDIAIGECTVVTKEVQAQDEGTDGNDKFKTKRSKDDAQQGGFCSTLAMRGERQQLEVLIKETMEKLLSEKMETSTEGNARVLSDMWRELHLLAAKVEALNKGSGAIHENVDQLTQLIEKVRERATDQQDNLKSENLYLKKQLHHVKKEGMEARIEREDFRKDCEAEIEEIKLNLSKLRDDKTEVKSEIECVKRLEDSLKLERENLRRLVETITKEEEQRSEEFHNLKRVIAECEKEKECFKLEGAQDSMLIIEKVESLSQLYLGGLEEVRNNALNVKVNLFDRLDELENRLEDYQKKEKFPSKSLPTTAILNDLESRMIVLENKQEALWTIEQDKVKVEKTRTLIEKERDLAVAAASEASDAASRAEEVLEFFSSKLLNARRVSIKLQESLTAERDAVLAATSEVRRSSVEFCRERDLALTAALDVKSKAQELQKLLELDMMKGRDGLAAFNKERVAAAAAASEMSSLLLKAEEALTEMTTMQGKVVQLEGELTGAVGRALKEVHDSCNKELEMSVLGWERAMEDEIFKAKKVADELDQLKERALVQVLEVRTADSKALMVQNESKSLSRDIEKEVREFAGGGNQFIDPKDLQQDLVRFRKQFEDEKNTTTMDIGLLNVQMEQVLARLTAMPHPNSREETEGKLCQLQSESENKAREERIEDELVNLDRKVKASADEQLLIVTKMSHVGKRIRKLEGMQMNLGHSLEEVITTASGLERSAAVWLPKYEAALMLLKELENRLGALESSFSQKDSLLQSDVKGEKEGTATKEPQEILHEDTEILADNEVKDTVITTSVDGKLLALENRLEHVATATYTNLRILDAKVEHISIGVQSALEGAAVAESKCGALGEELVKFFRMLASSRKEFSGKVNDGFRNINSPNTSPTRNYSKLESSAAVKSKVPVAHAACKYCKEAAANSSGGGEDNAKFYQHFDDGQKSIRKINVRLGHVDGVVSAKRTNQVGEIANRGTRSPKLDRNPKDYGIHDSKMEGSQERVDQALSMFGCSYEASKHAQGDVCVDGGLYSKAHSFPEKCKDSGTRNDIEGRNSVSQNKVLGMRSDLEEKVPLGLGKNSQKTNIRLESGKIHVNVSHRSAVIAGADLIRRKDSGCRNPKR</sequence>
<dbReference type="Proteomes" id="UP001162992">
    <property type="component" value="Chromosome 2"/>
</dbReference>
<proteinExistence type="predicted"/>
<reference evidence="2" key="1">
    <citation type="journal article" date="2024" name="Proc. Natl. Acad. Sci. U.S.A.">
        <title>Extraordinary preservation of gene collinearity over three hundred million years revealed in homosporous lycophytes.</title>
        <authorList>
            <person name="Li C."/>
            <person name="Wickell D."/>
            <person name="Kuo L.Y."/>
            <person name="Chen X."/>
            <person name="Nie B."/>
            <person name="Liao X."/>
            <person name="Peng D."/>
            <person name="Ji J."/>
            <person name="Jenkins J."/>
            <person name="Williams M."/>
            <person name="Shu S."/>
            <person name="Plott C."/>
            <person name="Barry K."/>
            <person name="Rajasekar S."/>
            <person name="Grimwood J."/>
            <person name="Han X."/>
            <person name="Sun S."/>
            <person name="Hou Z."/>
            <person name="He W."/>
            <person name="Dai G."/>
            <person name="Sun C."/>
            <person name="Schmutz J."/>
            <person name="Leebens-Mack J.H."/>
            <person name="Li F.W."/>
            <person name="Wang L."/>
        </authorList>
    </citation>
    <scope>NUCLEOTIDE SEQUENCE [LARGE SCALE GENOMIC DNA]</scope>
    <source>
        <strain evidence="2">cv. PW_Plant_1</strain>
    </source>
</reference>